<dbReference type="SUPFAM" id="SSF54001">
    <property type="entry name" value="Cysteine proteinases"/>
    <property type="match status" value="1"/>
</dbReference>
<dbReference type="InterPro" id="IPR038765">
    <property type="entry name" value="Papain-like_cys_pep_sf"/>
</dbReference>
<evidence type="ECO:0000259" key="2">
    <source>
        <dbReference type="SMART" id="SM00460"/>
    </source>
</evidence>
<dbReference type="Pfam" id="PF01841">
    <property type="entry name" value="Transglut_core"/>
    <property type="match status" value="1"/>
</dbReference>
<dbReference type="PANTHER" id="PTHR46333">
    <property type="entry name" value="CYTOKINESIS PROTEIN 3"/>
    <property type="match status" value="1"/>
</dbReference>
<comment type="caution">
    <text evidence="3">The sequence shown here is derived from an EMBL/GenBank/DDBJ whole genome shotgun (WGS) entry which is preliminary data.</text>
</comment>
<dbReference type="InterPro" id="IPR008964">
    <property type="entry name" value="Invasin/intimin_cell_adhesion"/>
</dbReference>
<dbReference type="InterPro" id="IPR002931">
    <property type="entry name" value="Transglutaminase-like"/>
</dbReference>
<evidence type="ECO:0000313" key="3">
    <source>
        <dbReference type="EMBL" id="MBO8424553.1"/>
    </source>
</evidence>
<organism evidence="3 4">
    <name type="scientific">Candidatus Stercoripulliclostridium pullicola</name>
    <dbReference type="NCBI Taxonomy" id="2840953"/>
    <lineage>
        <taxon>Bacteria</taxon>
        <taxon>Bacillati</taxon>
        <taxon>Bacillota</taxon>
        <taxon>Clostridia</taxon>
        <taxon>Eubacteriales</taxon>
        <taxon>Candidatus Stercoripulliclostridium</taxon>
    </lineage>
</organism>
<reference evidence="3" key="2">
    <citation type="journal article" date="2021" name="PeerJ">
        <title>Extensive microbial diversity within the chicken gut microbiome revealed by metagenomics and culture.</title>
        <authorList>
            <person name="Gilroy R."/>
            <person name="Ravi A."/>
            <person name="Getino M."/>
            <person name="Pursley I."/>
            <person name="Horton D.L."/>
            <person name="Alikhan N.F."/>
            <person name="Baker D."/>
            <person name="Gharbi K."/>
            <person name="Hall N."/>
            <person name="Watson M."/>
            <person name="Adriaenssens E.M."/>
            <person name="Foster-Nyarko E."/>
            <person name="Jarju S."/>
            <person name="Secka A."/>
            <person name="Antonio M."/>
            <person name="Oren A."/>
            <person name="Chaudhuri R.R."/>
            <person name="La Ragione R."/>
            <person name="Hildebrand F."/>
            <person name="Pallen M.J."/>
        </authorList>
    </citation>
    <scope>NUCLEOTIDE SEQUENCE</scope>
    <source>
        <strain evidence="3">517</strain>
    </source>
</reference>
<dbReference type="Gene3D" id="2.60.40.1080">
    <property type="match status" value="1"/>
</dbReference>
<reference evidence="3" key="1">
    <citation type="submission" date="2020-10" db="EMBL/GenBank/DDBJ databases">
        <authorList>
            <person name="Gilroy R."/>
        </authorList>
    </citation>
    <scope>NUCLEOTIDE SEQUENCE</scope>
    <source>
        <strain evidence="3">517</strain>
    </source>
</reference>
<dbReference type="AlphaFoldDB" id="A0A940DJ39"/>
<dbReference type="EMBL" id="JADINF010000152">
    <property type="protein sequence ID" value="MBO8424553.1"/>
    <property type="molecule type" value="Genomic_DNA"/>
</dbReference>
<feature type="chain" id="PRO_5038778600" evidence="1">
    <location>
        <begin position="26"/>
        <end position="988"/>
    </location>
</feature>
<feature type="signal peptide" evidence="1">
    <location>
        <begin position="1"/>
        <end position="25"/>
    </location>
</feature>
<dbReference type="Proteomes" id="UP000727857">
    <property type="component" value="Unassembled WGS sequence"/>
</dbReference>
<dbReference type="Gene3D" id="3.10.620.30">
    <property type="match status" value="1"/>
</dbReference>
<dbReference type="PANTHER" id="PTHR46333:SF2">
    <property type="entry name" value="CYTOKINESIS PROTEIN 3"/>
    <property type="match status" value="1"/>
</dbReference>
<proteinExistence type="predicted"/>
<evidence type="ECO:0000313" key="4">
    <source>
        <dbReference type="Proteomes" id="UP000727857"/>
    </source>
</evidence>
<protein>
    <submittedName>
        <fullName evidence="3">Ig-like domain-containing protein</fullName>
    </submittedName>
</protein>
<dbReference type="Pfam" id="PF02368">
    <property type="entry name" value="Big_2"/>
    <property type="match status" value="1"/>
</dbReference>
<name>A0A940DJ39_9FIRM</name>
<dbReference type="InterPro" id="IPR052557">
    <property type="entry name" value="CAP/Cytokinesis_protein"/>
</dbReference>
<accession>A0A940DJ39</accession>
<evidence type="ECO:0000256" key="1">
    <source>
        <dbReference type="SAM" id="SignalP"/>
    </source>
</evidence>
<dbReference type="SUPFAM" id="SSF49373">
    <property type="entry name" value="Invasin/intimin cell-adhesion fragments"/>
    <property type="match status" value="1"/>
</dbReference>
<dbReference type="GO" id="GO:0005737">
    <property type="term" value="C:cytoplasm"/>
    <property type="evidence" value="ECO:0007669"/>
    <property type="project" value="TreeGrafter"/>
</dbReference>
<feature type="domain" description="Transglutaminase-like" evidence="2">
    <location>
        <begin position="783"/>
        <end position="841"/>
    </location>
</feature>
<sequence length="988" mass="108714">MSRKFDRLILIVMLFAALAAVVALAGCNDDATNADAAERIQVDDTHVYLSPTGDPSTFQLKPIVYPIATASQKVYYKLADTSDKKYLSVNENGVLQANGVLKTDEEGNNLDIIVRIISAATPSVTLDVTVTIETVAVERITFAESTVVVELQDEGVQLNPVFYPSHAITGRNVIYTSQDESVATVDSNGFVQPVGIGKVAIWVTTPRQGAFDTQVEAHVTIDVRYSTLNYRLDLTTDRSTLKQIYGQTETIGFVLSQLDDTCDPSPSVQWFVNTTPIDGVGVKDNKVLNYDPSALPVGEYHIRAVLDNSTQRQELVSETITVYSPLTALTIDVLNNYERFVVDDSVNLLLTYQERVYPPESYVWTIVYTSPEGVKETEVLNRAPAEQGDGTILVPDLSYIFDKVGVYEIKAEAVVKGVASGVFSETVTIEVEERPDGNDVNGVYIDGTRIDGTAYPLVKWYPLPYQTGYTVEVECDGKVTTMTSESHRGYFDSNSVYLPLSAASLDKDFSVRVKSDKYNAWTDWVDYTAGTVRAGAYPYLEEYAGGHNSYISNMRELGDLLNYLAVFRPAELMNAQGQYTLALYIPFRYDDLPEGAYPLSGKDLEYVGTEAQINMYRLFVSAVRAYAESVRISYSIGDCNIGGINRLTIKFETEGAPNKAYGVSSGVTEAPTVTHYAEEGRADGAELPIDAVAETVTVTTSNQLYLAVANGKRPVPVVGSVAEDIYNRVRIILRKINSDDSSDLEKVTAIYDWLSANVIYDYAIAADDPEDPNSYNSFYLEGVFYDGVAVCDGLSKAFVLMCGIEGVSAYRICGTERISGVGHAWNAVLIDGKYYVADTTWSNYKLTLSSESGDTVYEIVSYGNFLISSDEAANSHLTYGEYDIAGGADPGYAYSFEIAPGYDTMVDSDAELIYIVNEYLTGFVSEDTDIWIELAVDDDYLNEKYAEREEGELTGYDVIRRLIAAELQAGYSLRLYNGDGVLFVNLAK</sequence>
<dbReference type="PROSITE" id="PS51257">
    <property type="entry name" value="PROKAR_LIPOPROTEIN"/>
    <property type="match status" value="1"/>
</dbReference>
<dbReference type="SMART" id="SM00460">
    <property type="entry name" value="TGc"/>
    <property type="match status" value="1"/>
</dbReference>
<gene>
    <name evidence="3" type="ORF">IAB16_05995</name>
</gene>
<dbReference type="InterPro" id="IPR003343">
    <property type="entry name" value="Big_2"/>
</dbReference>
<keyword evidence="1" id="KW-0732">Signal</keyword>